<gene>
    <name evidence="1" type="ORF">DHETER_LOCUS13629</name>
</gene>
<accession>A0ACA9Q2W0</accession>
<name>A0ACA9Q2W0_9GLOM</name>
<proteinExistence type="predicted"/>
<evidence type="ECO:0000313" key="2">
    <source>
        <dbReference type="Proteomes" id="UP000789702"/>
    </source>
</evidence>
<dbReference type="Proteomes" id="UP000789702">
    <property type="component" value="Unassembled WGS sequence"/>
</dbReference>
<feature type="non-terminal residue" evidence="1">
    <location>
        <position position="192"/>
    </location>
</feature>
<evidence type="ECO:0000313" key="1">
    <source>
        <dbReference type="EMBL" id="CAG8734158.1"/>
    </source>
</evidence>
<organism evidence="1 2">
    <name type="scientific">Dentiscutata heterogama</name>
    <dbReference type="NCBI Taxonomy" id="1316150"/>
    <lineage>
        <taxon>Eukaryota</taxon>
        <taxon>Fungi</taxon>
        <taxon>Fungi incertae sedis</taxon>
        <taxon>Mucoromycota</taxon>
        <taxon>Glomeromycotina</taxon>
        <taxon>Glomeromycetes</taxon>
        <taxon>Diversisporales</taxon>
        <taxon>Gigasporaceae</taxon>
        <taxon>Dentiscutata</taxon>
    </lineage>
</organism>
<sequence length="192" mass="21422">TLKQYDLNNEDEESQNSTKIFIKDYWGIEESGILCITGRVLVTPPSFQGKRIKYSIVEYEPLLDSCNMISDDWVRIATDIELNYQSFDAFIILHGTDTMAYTASALSFLLENLGKTVILTGSQVPISEVRNDAVENLLGALTIAGHYVIPEVCLFFNNKLFRGNRAVKMNAVEFNAFDSPNLSPLATVGINI</sequence>
<dbReference type="EMBL" id="CAJVPU010038138">
    <property type="protein sequence ID" value="CAG8734158.1"/>
    <property type="molecule type" value="Genomic_DNA"/>
</dbReference>
<protein>
    <submittedName>
        <fullName evidence="1">3973_t:CDS:1</fullName>
    </submittedName>
</protein>
<reference evidence="1" key="1">
    <citation type="submission" date="2021-06" db="EMBL/GenBank/DDBJ databases">
        <authorList>
            <person name="Kallberg Y."/>
            <person name="Tangrot J."/>
            <person name="Rosling A."/>
        </authorList>
    </citation>
    <scope>NUCLEOTIDE SEQUENCE</scope>
    <source>
        <strain evidence="1">IL203A</strain>
    </source>
</reference>
<comment type="caution">
    <text evidence="1">The sequence shown here is derived from an EMBL/GenBank/DDBJ whole genome shotgun (WGS) entry which is preliminary data.</text>
</comment>
<keyword evidence="2" id="KW-1185">Reference proteome</keyword>
<feature type="non-terminal residue" evidence="1">
    <location>
        <position position="1"/>
    </location>
</feature>